<organism evidence="3 5">
    <name type="scientific">Rozella allomycis (strain CSF55)</name>
    <dbReference type="NCBI Taxonomy" id="988480"/>
    <lineage>
        <taxon>Eukaryota</taxon>
        <taxon>Fungi</taxon>
        <taxon>Fungi incertae sedis</taxon>
        <taxon>Cryptomycota</taxon>
        <taxon>Cryptomycota incertae sedis</taxon>
        <taxon>Rozella</taxon>
    </lineage>
</organism>
<dbReference type="OrthoDB" id="18302at2759"/>
<sequence>MKENNYVGNEDHHLCSPIVYKKKIVELIETIPESEDHISPTHLDYLSRLSVYCTSNSYKTYELINWLDGLKQERKTYPKQFYDVIYTHYLMPSCHNPCDLFFFEYGVVVFWNCSAQEENLILSHISGFEVESISSSERYSESYKYFIKPGETVKISDDVIQLGDGNFISKLAASHALAQSSKLSLFEKKMDYVIESNRSIPLELMREGNITMERKTITSKIGQLYAMRMNVNLVSNVLDVPEIFWQEPNGQNLYQHIRGYLEISQRISILNQRCEVLGDMLGIFREHLTSFHCNCYFELIY</sequence>
<dbReference type="AlphaFoldDB" id="A0A075AWJ1"/>
<keyword evidence="5" id="KW-1185">Reference proteome</keyword>
<dbReference type="PANTHER" id="PTHR16255">
    <property type="entry name" value="REQUIRED FOR MEIOTIC NUCLEAR DIVISION PROTEIN 1 HOMOLOG"/>
    <property type="match status" value="1"/>
</dbReference>
<dbReference type="Pfam" id="PF02582">
    <property type="entry name" value="DUF155"/>
    <property type="match status" value="1"/>
</dbReference>
<reference evidence="3 5" key="1">
    <citation type="journal article" date="2013" name="Curr. Biol.">
        <title>Shared signatures of parasitism and phylogenomics unite Cryptomycota and microsporidia.</title>
        <authorList>
            <person name="James T.Y."/>
            <person name="Pelin A."/>
            <person name="Bonen L."/>
            <person name="Ahrendt S."/>
            <person name="Sain D."/>
            <person name="Corradi N."/>
            <person name="Stajich J.E."/>
        </authorList>
    </citation>
    <scope>NUCLEOTIDE SEQUENCE [LARGE SCALE GENOMIC DNA]</scope>
    <source>
        <strain evidence="3">CSF55</strain>
        <strain evidence="3">CSF55</strain>
    </source>
</reference>
<dbReference type="InterPro" id="IPR003734">
    <property type="entry name" value="DUF155"/>
</dbReference>
<evidence type="ECO:0000313" key="4">
    <source>
        <dbReference type="EMBL" id="RKP21709.1"/>
    </source>
</evidence>
<reference evidence="6" key="2">
    <citation type="journal article" date="2018" name="Nat. Microbiol.">
        <title>Leveraging single-cell genomics to expand the fungal tree of life.</title>
        <authorList>
            <person name="Ahrendt S.R."/>
            <person name="Quandt C.A."/>
            <person name="Ciobanu D."/>
            <person name="Clum A."/>
            <person name="Salamov A."/>
            <person name="Andreopoulos B."/>
            <person name="Cheng J.F."/>
            <person name="Woyke T."/>
            <person name="Pelin A."/>
            <person name="Henrissat B."/>
            <person name="Reynolds N.K."/>
            <person name="Benny G.L."/>
            <person name="Smith M.E."/>
            <person name="James T.Y."/>
            <person name="Grigoriev I.V."/>
        </authorList>
    </citation>
    <scope>NUCLEOTIDE SEQUENCE [LARGE SCALE GENOMIC DNA]</scope>
    <source>
        <strain evidence="6">CSF55</strain>
    </source>
</reference>
<dbReference type="Proteomes" id="UP000030755">
    <property type="component" value="Unassembled WGS sequence"/>
</dbReference>
<accession>A0A075AWJ1</accession>
<evidence type="ECO:0000256" key="1">
    <source>
        <dbReference type="ARBA" id="ARBA00008306"/>
    </source>
</evidence>
<proteinExistence type="inferred from homology"/>
<dbReference type="PANTHER" id="PTHR16255:SF1">
    <property type="entry name" value="REQUIRED FOR MEIOTIC NUCLEAR DIVISION PROTEIN 1 HOMOLOG"/>
    <property type="match status" value="1"/>
</dbReference>
<dbReference type="GO" id="GO:0005739">
    <property type="term" value="C:mitochondrion"/>
    <property type="evidence" value="ECO:0007669"/>
    <property type="project" value="UniProtKB-ARBA"/>
</dbReference>
<dbReference type="Proteomes" id="UP000281549">
    <property type="component" value="Unassembled WGS sequence"/>
</dbReference>
<gene>
    <name evidence="3" type="ORF">O9G_001783</name>
    <name evidence="4" type="ORF">ROZALSC1DRAFT_26912</name>
</gene>
<dbReference type="InterPro" id="IPR051624">
    <property type="entry name" value="RMD1/Sad1-interacting"/>
</dbReference>
<comment type="similarity">
    <text evidence="1">Belongs to the RMD1/sif2 family.</text>
</comment>
<evidence type="ECO:0000313" key="5">
    <source>
        <dbReference type="Proteomes" id="UP000030755"/>
    </source>
</evidence>
<dbReference type="HOGENOM" id="CLU_011220_4_0_1"/>
<evidence type="ECO:0000313" key="6">
    <source>
        <dbReference type="Proteomes" id="UP000281549"/>
    </source>
</evidence>
<name>A0A075AWJ1_ROZAC</name>
<evidence type="ECO:0000313" key="3">
    <source>
        <dbReference type="EMBL" id="EPZ34527.1"/>
    </source>
</evidence>
<dbReference type="EMBL" id="ML004935">
    <property type="protein sequence ID" value="RKP21709.1"/>
    <property type="molecule type" value="Genomic_DNA"/>
</dbReference>
<evidence type="ECO:0000259" key="2">
    <source>
        <dbReference type="Pfam" id="PF02582"/>
    </source>
</evidence>
<feature type="domain" description="DUF155" evidence="2">
    <location>
        <begin position="100"/>
        <end position="271"/>
    </location>
</feature>
<protein>
    <submittedName>
        <fullName evidence="4">DUF155-domain-containing protein</fullName>
    </submittedName>
</protein>
<reference evidence="4" key="3">
    <citation type="submission" date="2018-08" db="EMBL/GenBank/DDBJ databases">
        <title>Leveraging single-cell genomics to expand the Fungal Tree of Life.</title>
        <authorList>
            <consortium name="DOE Joint Genome Institute"/>
            <person name="Ahrendt S.R."/>
            <person name="Quandt C.A."/>
            <person name="Ciobanu D."/>
            <person name="Clum A."/>
            <person name="Salamov A."/>
            <person name="Andreopoulos B."/>
            <person name="Cheng J.-F."/>
            <person name="Woyke T."/>
            <person name="Pelin A."/>
            <person name="Henrissat B."/>
            <person name="Reynolds N."/>
            <person name="Benny G.L."/>
            <person name="Smith M.E."/>
            <person name="James T.Y."/>
            <person name="Grigoriev I.V."/>
        </authorList>
    </citation>
    <scope>NUCLEOTIDE SEQUENCE</scope>
    <source>
        <strain evidence="4">CSF55</strain>
    </source>
</reference>
<dbReference type="EMBL" id="KE560945">
    <property type="protein sequence ID" value="EPZ34527.1"/>
    <property type="molecule type" value="Genomic_DNA"/>
</dbReference>